<dbReference type="GO" id="GO:0008270">
    <property type="term" value="F:zinc ion binding"/>
    <property type="evidence" value="ECO:0007669"/>
    <property type="project" value="UniProtKB-KW"/>
</dbReference>
<name>A0A170Q9Y9_9ZZZZ</name>
<dbReference type="Pfam" id="PF01436">
    <property type="entry name" value="NHL"/>
    <property type="match status" value="3"/>
</dbReference>
<evidence type="ECO:0008006" key="3">
    <source>
        <dbReference type="Google" id="ProtNLM"/>
    </source>
</evidence>
<dbReference type="EMBL" id="FAXA01000209">
    <property type="protein sequence ID" value="CUV02263.1"/>
    <property type="molecule type" value="Genomic_DNA"/>
</dbReference>
<evidence type="ECO:0000256" key="1">
    <source>
        <dbReference type="ARBA" id="ARBA00022737"/>
    </source>
</evidence>
<dbReference type="InterPro" id="IPR001258">
    <property type="entry name" value="NHL_repeat"/>
</dbReference>
<dbReference type="Pfam" id="PF17170">
    <property type="entry name" value="DUF5128"/>
    <property type="match status" value="1"/>
</dbReference>
<keyword evidence="1" id="KW-0677">Repeat</keyword>
<accession>A0A170Q9Y9</accession>
<dbReference type="PROSITE" id="PS51125">
    <property type="entry name" value="NHL"/>
    <property type="match status" value="4"/>
</dbReference>
<dbReference type="SUPFAM" id="SSF101898">
    <property type="entry name" value="NHL repeat"/>
    <property type="match status" value="1"/>
</dbReference>
<dbReference type="InterPro" id="IPR050952">
    <property type="entry name" value="TRIM-NHL_E3_ligases"/>
</dbReference>
<sequence length="332" mass="37517">MLTTVAAGRVYDYSHCIGMYSQSGQGFWTPQDFVLGKNGRVYVLSRGVEQLGQRISKINLESEFQGQFGSFGGEDGRFIWPRSLDLDHDGRVFVSDEYSNRISVFDPEGAFRYHWGRTGSGQGELNGPSGLAFDSNDNIWVVDSMNHRAQRFSSTGEFQLGFGQQGANDGQLEMPWGIFIDSQDDIYIADWGNNRVQKFSPTGELLVKFEESSTGVGSLKGPSGVAVDSDGDVYVTDWGNHRVQIYDTDGQYITALVGDAQQPSPWTQTYIDANPEYIKARRRADMEPEWRFRRPVAVNVDADDRIIVLESYRHRLQIYNKLKDYEEHSLNL</sequence>
<proteinExistence type="predicted"/>
<evidence type="ECO:0000313" key="2">
    <source>
        <dbReference type="EMBL" id="CUV02263.1"/>
    </source>
</evidence>
<dbReference type="PANTHER" id="PTHR24104:SF25">
    <property type="entry name" value="PROTEIN LIN-41"/>
    <property type="match status" value="1"/>
</dbReference>
<dbReference type="CDD" id="cd05819">
    <property type="entry name" value="NHL"/>
    <property type="match status" value="1"/>
</dbReference>
<reference evidence="2" key="1">
    <citation type="submission" date="2015-10" db="EMBL/GenBank/DDBJ databases">
        <authorList>
            <person name="Gilbert D.G."/>
        </authorList>
    </citation>
    <scope>NUCLEOTIDE SEQUENCE</scope>
</reference>
<dbReference type="AlphaFoldDB" id="A0A170Q9Y9"/>
<gene>
    <name evidence="2" type="ORF">MGWOODY_Clf2088</name>
</gene>
<dbReference type="InterPro" id="IPR011042">
    <property type="entry name" value="6-blade_b-propeller_TolB-like"/>
</dbReference>
<dbReference type="PANTHER" id="PTHR24104">
    <property type="entry name" value="E3 UBIQUITIN-PROTEIN LIGASE NHLRC1-RELATED"/>
    <property type="match status" value="1"/>
</dbReference>
<organism evidence="2">
    <name type="scientific">hydrothermal vent metagenome</name>
    <dbReference type="NCBI Taxonomy" id="652676"/>
    <lineage>
        <taxon>unclassified sequences</taxon>
        <taxon>metagenomes</taxon>
        <taxon>ecological metagenomes</taxon>
    </lineage>
</organism>
<dbReference type="Gene3D" id="2.120.10.30">
    <property type="entry name" value="TolB, C-terminal domain"/>
    <property type="match status" value="2"/>
</dbReference>
<protein>
    <recommendedName>
        <fullName evidence="3">6-bladed beta-propeller</fullName>
    </recommendedName>
</protein>